<sequence>MARRGGMDCSGVAAGALEFCTPVEIIAAWLTAWKSGSVTAWEISRIKRGPLRPLEATALTVVPSHSRATLASKAASVGRDVSSTSPVRTSISILCPISLDSNPSDSSCPYLGSSTSGTPPMRRRRHQISGLSEEEEEEEEAFPIRTVMPQPSLRRSPSPHRPCWGQKCIEMARVPPLLLVVREVKRPPRSRKAPRPHGPVDLPILPLANERNNRSSTSTKVGPKLALSLERSSPLS</sequence>
<evidence type="ECO:0000313" key="3">
    <source>
        <dbReference type="Proteomes" id="UP000325081"/>
    </source>
</evidence>
<gene>
    <name evidence="2" type="ORF">STAS_10669</name>
</gene>
<feature type="region of interest" description="Disordered" evidence="1">
    <location>
        <begin position="103"/>
        <end position="142"/>
    </location>
</feature>
<feature type="compositionally biased region" description="Acidic residues" evidence="1">
    <location>
        <begin position="132"/>
        <end position="141"/>
    </location>
</feature>
<dbReference type="Proteomes" id="UP000325081">
    <property type="component" value="Unassembled WGS sequence"/>
</dbReference>
<feature type="compositionally biased region" description="Polar residues" evidence="1">
    <location>
        <begin position="103"/>
        <end position="118"/>
    </location>
</feature>
<organism evidence="2 3">
    <name type="scientific">Striga asiatica</name>
    <name type="common">Asiatic witchweed</name>
    <name type="synonym">Buchnera asiatica</name>
    <dbReference type="NCBI Taxonomy" id="4170"/>
    <lineage>
        <taxon>Eukaryota</taxon>
        <taxon>Viridiplantae</taxon>
        <taxon>Streptophyta</taxon>
        <taxon>Embryophyta</taxon>
        <taxon>Tracheophyta</taxon>
        <taxon>Spermatophyta</taxon>
        <taxon>Magnoliopsida</taxon>
        <taxon>eudicotyledons</taxon>
        <taxon>Gunneridae</taxon>
        <taxon>Pentapetalae</taxon>
        <taxon>asterids</taxon>
        <taxon>lamiids</taxon>
        <taxon>Lamiales</taxon>
        <taxon>Orobanchaceae</taxon>
        <taxon>Buchnereae</taxon>
        <taxon>Striga</taxon>
    </lineage>
</organism>
<proteinExistence type="predicted"/>
<comment type="caution">
    <text evidence="2">The sequence shown here is derived from an EMBL/GenBank/DDBJ whole genome shotgun (WGS) entry which is preliminary data.</text>
</comment>
<evidence type="ECO:0000256" key="1">
    <source>
        <dbReference type="SAM" id="MobiDB-lite"/>
    </source>
</evidence>
<feature type="region of interest" description="Disordered" evidence="1">
    <location>
        <begin position="185"/>
        <end position="236"/>
    </location>
</feature>
<protein>
    <submittedName>
        <fullName evidence="2">Ribosomal L29 family protein</fullName>
    </submittedName>
</protein>
<keyword evidence="3" id="KW-1185">Reference proteome</keyword>
<reference evidence="3" key="1">
    <citation type="journal article" date="2019" name="Curr. Biol.">
        <title>Genome Sequence of Striga asiatica Provides Insight into the Evolution of Plant Parasitism.</title>
        <authorList>
            <person name="Yoshida S."/>
            <person name="Kim S."/>
            <person name="Wafula E.K."/>
            <person name="Tanskanen J."/>
            <person name="Kim Y.M."/>
            <person name="Honaas L."/>
            <person name="Yang Z."/>
            <person name="Spallek T."/>
            <person name="Conn C.E."/>
            <person name="Ichihashi Y."/>
            <person name="Cheong K."/>
            <person name="Cui S."/>
            <person name="Der J.P."/>
            <person name="Gundlach H."/>
            <person name="Jiao Y."/>
            <person name="Hori C."/>
            <person name="Ishida J.K."/>
            <person name="Kasahara H."/>
            <person name="Kiba T."/>
            <person name="Kim M.S."/>
            <person name="Koo N."/>
            <person name="Laohavisit A."/>
            <person name="Lee Y.H."/>
            <person name="Lumba S."/>
            <person name="McCourt P."/>
            <person name="Mortimer J.C."/>
            <person name="Mutuku J.M."/>
            <person name="Nomura T."/>
            <person name="Sasaki-Sekimoto Y."/>
            <person name="Seto Y."/>
            <person name="Wang Y."/>
            <person name="Wakatake T."/>
            <person name="Sakakibara H."/>
            <person name="Demura T."/>
            <person name="Yamaguchi S."/>
            <person name="Yoneyama K."/>
            <person name="Manabe R.I."/>
            <person name="Nelson D.C."/>
            <person name="Schulman A.H."/>
            <person name="Timko M.P."/>
            <person name="dePamphilis C.W."/>
            <person name="Choi D."/>
            <person name="Shirasu K."/>
        </authorList>
    </citation>
    <scope>NUCLEOTIDE SEQUENCE [LARGE SCALE GENOMIC DNA]</scope>
    <source>
        <strain evidence="3">cv. UVA1</strain>
    </source>
</reference>
<evidence type="ECO:0000313" key="2">
    <source>
        <dbReference type="EMBL" id="GER34440.1"/>
    </source>
</evidence>
<accession>A0A5A7PNS1</accession>
<dbReference type="AlphaFoldDB" id="A0A5A7PNS1"/>
<name>A0A5A7PNS1_STRAF</name>
<dbReference type="EMBL" id="BKCP01004894">
    <property type="protein sequence ID" value="GER34440.1"/>
    <property type="molecule type" value="Genomic_DNA"/>
</dbReference>